<comment type="catalytic activity">
    <reaction evidence="15">
        <text>Ni(2+)(out) + ATP + H2O = Ni(2+)(in) + ADP + phosphate + H(+)</text>
        <dbReference type="Rhea" id="RHEA:15557"/>
        <dbReference type="ChEBI" id="CHEBI:15377"/>
        <dbReference type="ChEBI" id="CHEBI:15378"/>
        <dbReference type="ChEBI" id="CHEBI:30616"/>
        <dbReference type="ChEBI" id="CHEBI:43474"/>
        <dbReference type="ChEBI" id="CHEBI:49786"/>
        <dbReference type="ChEBI" id="CHEBI:456216"/>
        <dbReference type="EC" id="7.2.2.11"/>
    </reaction>
    <physiologicalReaction direction="left-to-right" evidence="15">
        <dbReference type="Rhea" id="RHEA:15558"/>
    </physiologicalReaction>
</comment>
<evidence type="ECO:0000256" key="13">
    <source>
        <dbReference type="ARBA" id="ARBA00039098"/>
    </source>
</evidence>
<keyword evidence="7 17" id="KW-0067">ATP-binding</keyword>
<dbReference type="InterPro" id="IPR013563">
    <property type="entry name" value="Oligopep_ABC_C"/>
</dbReference>
<evidence type="ECO:0000256" key="4">
    <source>
        <dbReference type="ARBA" id="ARBA00022475"/>
    </source>
</evidence>
<reference evidence="17" key="1">
    <citation type="submission" date="2020-08" db="EMBL/GenBank/DDBJ databases">
        <title>Genome public.</title>
        <authorList>
            <person name="Liu C."/>
            <person name="Sun Q."/>
        </authorList>
    </citation>
    <scope>NUCLEOTIDE SEQUENCE</scope>
    <source>
        <strain evidence="17">NSJ-64</strain>
    </source>
</reference>
<comment type="similarity">
    <text evidence="2">Belongs to the ABC transporter superfamily.</text>
</comment>
<dbReference type="GO" id="GO:0015413">
    <property type="term" value="F:ABC-type nickel transporter activity"/>
    <property type="evidence" value="ECO:0007669"/>
    <property type="project" value="UniProtKB-EC"/>
</dbReference>
<protein>
    <recommendedName>
        <fullName evidence="14">Nickel import system ATP-binding protein NikD</fullName>
        <ecNumber evidence="13">7.2.2.11</ecNumber>
    </recommendedName>
</protein>
<dbReference type="GO" id="GO:0016887">
    <property type="term" value="F:ATP hydrolysis activity"/>
    <property type="evidence" value="ECO:0007669"/>
    <property type="project" value="InterPro"/>
</dbReference>
<dbReference type="PANTHER" id="PTHR43297:SF13">
    <property type="entry name" value="NICKEL ABC TRANSPORTER, ATP-BINDING PROTEIN"/>
    <property type="match status" value="1"/>
</dbReference>
<dbReference type="Pfam" id="PF00005">
    <property type="entry name" value="ABC_tran"/>
    <property type="match status" value="1"/>
</dbReference>
<comment type="caution">
    <text evidence="17">The sequence shown here is derived from an EMBL/GenBank/DDBJ whole genome shotgun (WGS) entry which is preliminary data.</text>
</comment>
<dbReference type="InterPro" id="IPR003439">
    <property type="entry name" value="ABC_transporter-like_ATP-bd"/>
</dbReference>
<evidence type="ECO:0000256" key="8">
    <source>
        <dbReference type="ARBA" id="ARBA00022967"/>
    </source>
</evidence>
<proteinExistence type="inferred from homology"/>
<evidence type="ECO:0000256" key="15">
    <source>
        <dbReference type="ARBA" id="ARBA00048610"/>
    </source>
</evidence>
<dbReference type="GO" id="GO:0005524">
    <property type="term" value="F:ATP binding"/>
    <property type="evidence" value="ECO:0007669"/>
    <property type="project" value="UniProtKB-KW"/>
</dbReference>
<dbReference type="InterPro" id="IPR003593">
    <property type="entry name" value="AAA+_ATPase"/>
</dbReference>
<dbReference type="InterPro" id="IPR027417">
    <property type="entry name" value="P-loop_NTPase"/>
</dbReference>
<keyword evidence="6" id="KW-0547">Nucleotide-binding</keyword>
<evidence type="ECO:0000256" key="5">
    <source>
        <dbReference type="ARBA" id="ARBA00022596"/>
    </source>
</evidence>
<gene>
    <name evidence="17" type="ORF">H8705_02895</name>
</gene>
<dbReference type="CDD" id="cd03257">
    <property type="entry name" value="ABC_NikE_OppD_transporters"/>
    <property type="match status" value="1"/>
</dbReference>
<dbReference type="Proteomes" id="UP000623678">
    <property type="component" value="Unassembled WGS sequence"/>
</dbReference>
<dbReference type="EC" id="7.2.2.11" evidence="13"/>
<dbReference type="GO" id="GO:0005886">
    <property type="term" value="C:plasma membrane"/>
    <property type="evidence" value="ECO:0007669"/>
    <property type="project" value="UniProtKB-SubCell"/>
</dbReference>
<keyword evidence="18" id="KW-1185">Reference proteome</keyword>
<comment type="subunit">
    <text evidence="12">The complex is composed of two ATP-binding proteins (NikD and NikE), two transmembrane proteins (NikB and NikC) and a solute-binding protein (NikA).</text>
</comment>
<dbReference type="NCBIfam" id="TIGR01727">
    <property type="entry name" value="oligo_HPY"/>
    <property type="match status" value="1"/>
</dbReference>
<evidence type="ECO:0000259" key="16">
    <source>
        <dbReference type="PROSITE" id="PS50893"/>
    </source>
</evidence>
<evidence type="ECO:0000313" key="17">
    <source>
        <dbReference type="EMBL" id="MBC8584523.1"/>
    </source>
</evidence>
<evidence type="ECO:0000256" key="7">
    <source>
        <dbReference type="ARBA" id="ARBA00022840"/>
    </source>
</evidence>
<sequence>MDKLLQAEELFVNFYTTKETVRVLTGFSLEVEHGDIVGIVGESGSGKSVAIAAMINLLEKTGRIDRGAVWFEGADVLQMDEETLRNLRCSEVGVIPNNPKGMLHPIVPIGTQLMNRYCSAHPDAKKEEARRHAVEALEMVQIPDPEKRLHVLPSELSGGMAQRVLIAMALINNPKLIVADDATTGLDVTVQSQILDLIEAQVHKTHSSAIMVTHDLGIVAQYCKKVGILCMGRIVEYSDSVEELLQMAAHPYTRTLLAATPGVPREYCDEVNPAKSARHEISAQGCLLQNRCKHCTEICCRTAPPKTEIAPGHWVECHLAGKERES</sequence>
<keyword evidence="5" id="KW-0533">Nickel</keyword>
<dbReference type="SMART" id="SM00382">
    <property type="entry name" value="AAA"/>
    <property type="match status" value="1"/>
</dbReference>
<organism evidence="17 18">
    <name type="scientific">Youxingia wuxianensis</name>
    <dbReference type="NCBI Taxonomy" id="2763678"/>
    <lineage>
        <taxon>Bacteria</taxon>
        <taxon>Bacillati</taxon>
        <taxon>Bacillota</taxon>
        <taxon>Clostridia</taxon>
        <taxon>Eubacteriales</taxon>
        <taxon>Oscillospiraceae</taxon>
        <taxon>Youxingia</taxon>
    </lineage>
</organism>
<accession>A0A926EJI2</accession>
<dbReference type="GO" id="GO:0015833">
    <property type="term" value="P:peptide transport"/>
    <property type="evidence" value="ECO:0007669"/>
    <property type="project" value="InterPro"/>
</dbReference>
<evidence type="ECO:0000256" key="9">
    <source>
        <dbReference type="ARBA" id="ARBA00023065"/>
    </source>
</evidence>
<dbReference type="AlphaFoldDB" id="A0A926EJI2"/>
<keyword evidence="9" id="KW-0406">Ion transport</keyword>
<dbReference type="SUPFAM" id="SSF52540">
    <property type="entry name" value="P-loop containing nucleoside triphosphate hydrolases"/>
    <property type="match status" value="1"/>
</dbReference>
<dbReference type="InterPro" id="IPR017871">
    <property type="entry name" value="ABC_transporter-like_CS"/>
</dbReference>
<evidence type="ECO:0000256" key="6">
    <source>
        <dbReference type="ARBA" id="ARBA00022741"/>
    </source>
</evidence>
<dbReference type="InterPro" id="IPR050388">
    <property type="entry name" value="ABC_Ni/Peptide_Import"/>
</dbReference>
<keyword evidence="3" id="KW-0813">Transport</keyword>
<keyword evidence="8" id="KW-1278">Translocase</keyword>
<dbReference type="Pfam" id="PF08352">
    <property type="entry name" value="oligo_HPY"/>
    <property type="match status" value="1"/>
</dbReference>
<evidence type="ECO:0000256" key="1">
    <source>
        <dbReference type="ARBA" id="ARBA00004202"/>
    </source>
</evidence>
<comment type="subcellular location">
    <subcellularLocation>
        <location evidence="1">Cell membrane</location>
        <topology evidence="1">Peripheral membrane protein</topology>
    </subcellularLocation>
</comment>
<keyword evidence="4" id="KW-1003">Cell membrane</keyword>
<evidence type="ECO:0000256" key="11">
    <source>
        <dbReference type="ARBA" id="ARBA00023136"/>
    </source>
</evidence>
<dbReference type="EMBL" id="JACRTD010000002">
    <property type="protein sequence ID" value="MBC8584523.1"/>
    <property type="molecule type" value="Genomic_DNA"/>
</dbReference>
<evidence type="ECO:0000256" key="10">
    <source>
        <dbReference type="ARBA" id="ARBA00023112"/>
    </source>
</evidence>
<keyword evidence="10" id="KW-0921">Nickel transport</keyword>
<keyword evidence="11" id="KW-0472">Membrane</keyword>
<dbReference type="RefSeq" id="WP_262394355.1">
    <property type="nucleotide sequence ID" value="NZ_JACRTD010000002.1"/>
</dbReference>
<evidence type="ECO:0000313" key="18">
    <source>
        <dbReference type="Proteomes" id="UP000623678"/>
    </source>
</evidence>
<dbReference type="PANTHER" id="PTHR43297">
    <property type="entry name" value="OLIGOPEPTIDE TRANSPORT ATP-BINDING PROTEIN APPD"/>
    <property type="match status" value="1"/>
</dbReference>
<evidence type="ECO:0000256" key="12">
    <source>
        <dbReference type="ARBA" id="ARBA00038669"/>
    </source>
</evidence>
<feature type="domain" description="ABC transporter" evidence="16">
    <location>
        <begin position="5"/>
        <end position="256"/>
    </location>
</feature>
<dbReference type="PROSITE" id="PS50893">
    <property type="entry name" value="ABC_TRANSPORTER_2"/>
    <property type="match status" value="1"/>
</dbReference>
<evidence type="ECO:0000256" key="2">
    <source>
        <dbReference type="ARBA" id="ARBA00005417"/>
    </source>
</evidence>
<name>A0A926EJI2_9FIRM</name>
<evidence type="ECO:0000256" key="14">
    <source>
        <dbReference type="ARBA" id="ARBA00044143"/>
    </source>
</evidence>
<evidence type="ECO:0000256" key="3">
    <source>
        <dbReference type="ARBA" id="ARBA00022448"/>
    </source>
</evidence>
<dbReference type="Gene3D" id="3.40.50.300">
    <property type="entry name" value="P-loop containing nucleotide triphosphate hydrolases"/>
    <property type="match status" value="1"/>
</dbReference>
<dbReference type="PROSITE" id="PS00211">
    <property type="entry name" value="ABC_TRANSPORTER_1"/>
    <property type="match status" value="1"/>
</dbReference>